<accession>A0AAX0U6V2</accession>
<organism evidence="2 3">
    <name type="scientific">Burkholderia pseudomallei</name>
    <name type="common">Pseudomonas pseudomallei</name>
    <dbReference type="NCBI Taxonomy" id="28450"/>
    <lineage>
        <taxon>Bacteria</taxon>
        <taxon>Pseudomonadati</taxon>
        <taxon>Pseudomonadota</taxon>
        <taxon>Betaproteobacteria</taxon>
        <taxon>Burkholderiales</taxon>
        <taxon>Burkholderiaceae</taxon>
        <taxon>Burkholderia</taxon>
        <taxon>pseudomallei group</taxon>
    </lineage>
</organism>
<gene>
    <name evidence="2" type="ORF">CWD88_22345</name>
</gene>
<dbReference type="Proteomes" id="UP000231878">
    <property type="component" value="Unassembled WGS sequence"/>
</dbReference>
<evidence type="ECO:0000256" key="1">
    <source>
        <dbReference type="SAM" id="MobiDB-lite"/>
    </source>
</evidence>
<dbReference type="EMBL" id="PHRB01000024">
    <property type="protein sequence ID" value="PJO64178.1"/>
    <property type="molecule type" value="Genomic_DNA"/>
</dbReference>
<feature type="region of interest" description="Disordered" evidence="1">
    <location>
        <begin position="1"/>
        <end position="56"/>
    </location>
</feature>
<feature type="compositionally biased region" description="Polar residues" evidence="1">
    <location>
        <begin position="42"/>
        <end position="52"/>
    </location>
</feature>
<feature type="region of interest" description="Disordered" evidence="1">
    <location>
        <begin position="74"/>
        <end position="97"/>
    </location>
</feature>
<evidence type="ECO:0000313" key="3">
    <source>
        <dbReference type="Proteomes" id="UP000231878"/>
    </source>
</evidence>
<protein>
    <submittedName>
        <fullName evidence="2">Uncharacterized protein</fullName>
    </submittedName>
</protein>
<comment type="caution">
    <text evidence="2">The sequence shown here is derived from an EMBL/GenBank/DDBJ whole genome shotgun (WGS) entry which is preliminary data.</text>
</comment>
<feature type="compositionally biased region" description="Low complexity" evidence="1">
    <location>
        <begin position="23"/>
        <end position="41"/>
    </location>
</feature>
<dbReference type="AlphaFoldDB" id="A0AAX0U6V2"/>
<proteinExistence type="predicted"/>
<evidence type="ECO:0000313" key="2">
    <source>
        <dbReference type="EMBL" id="PJO64178.1"/>
    </source>
</evidence>
<name>A0AAX0U6V2_BURPE</name>
<reference evidence="2 3" key="1">
    <citation type="submission" date="2017-11" db="EMBL/GenBank/DDBJ databases">
        <title>Molecular characterization of Burkholderia pseudomallei and closely related isolates from Vietnam.</title>
        <authorList>
            <person name="Ustinov D.V."/>
            <person name="Antonov A.S."/>
            <person name="Avdusheva E.F."/>
            <person name="Shpak I.M."/>
            <person name="Zakharova I.B."/>
            <person name="Thi L.A."/>
            <person name="Teteryatnikova N."/>
            <person name="Lopasteyskaya Y.A."/>
            <person name="Kuzyutina J.A."/>
            <person name="Ngo T.N."/>
            <person name="Victorov D.V."/>
        </authorList>
    </citation>
    <scope>NUCLEOTIDE SEQUENCE [LARGE SCALE GENOMIC DNA]</scope>
    <source>
        <strain evidence="2 3">V1512</strain>
    </source>
</reference>
<sequence>MSSRIGSQERFAPKNAKGKCTMRSPQPAARSPQSAARNAQRTTHNAQRTTHNLPPPFAFAAYLCPRRFAIYRSSRASNAPRRAVHAADRQPPTPPAQ</sequence>